<dbReference type="PANTHER" id="PTHR20275">
    <property type="entry name" value="NAD KINASE"/>
    <property type="match status" value="1"/>
</dbReference>
<dbReference type="NCBIfam" id="NF003424">
    <property type="entry name" value="PRK04885.1"/>
    <property type="match status" value="1"/>
</dbReference>
<feature type="binding site" evidence="8">
    <location>
        <position position="184"/>
    </location>
    <ligand>
        <name>NAD(+)</name>
        <dbReference type="ChEBI" id="CHEBI:57540"/>
    </ligand>
</feature>
<dbReference type="InterPro" id="IPR016064">
    <property type="entry name" value="NAD/diacylglycerol_kinase_sf"/>
</dbReference>
<dbReference type="GO" id="GO:0019674">
    <property type="term" value="P:NAD+ metabolic process"/>
    <property type="evidence" value="ECO:0007669"/>
    <property type="project" value="InterPro"/>
</dbReference>
<dbReference type="GO" id="GO:0051287">
    <property type="term" value="F:NAD binding"/>
    <property type="evidence" value="ECO:0007669"/>
    <property type="project" value="UniProtKB-ARBA"/>
</dbReference>
<feature type="active site" description="Proton acceptor" evidence="8">
    <location>
        <position position="45"/>
    </location>
</feature>
<comment type="caution">
    <text evidence="8">Lacks conserved residue(s) required for the propagation of feature annotation.</text>
</comment>
<keyword evidence="8" id="KW-0963">Cytoplasm</keyword>
<evidence type="ECO:0000256" key="1">
    <source>
        <dbReference type="ARBA" id="ARBA00022679"/>
    </source>
</evidence>
<keyword evidence="5 8" id="KW-0521">NADP</keyword>
<dbReference type="PATRIC" id="fig|1423746.3.peg.1455"/>
<feature type="binding site" evidence="8">
    <location>
        <position position="147"/>
    </location>
    <ligand>
        <name>NAD(+)</name>
        <dbReference type="ChEBI" id="CHEBI:57540"/>
    </ligand>
</feature>
<dbReference type="Gene3D" id="3.40.50.10330">
    <property type="entry name" value="Probable inorganic polyphosphate/atp-NAD kinase, domain 1"/>
    <property type="match status" value="1"/>
</dbReference>
<dbReference type="SUPFAM" id="SSF111331">
    <property type="entry name" value="NAD kinase/diacylglycerol kinase-like"/>
    <property type="match status" value="1"/>
</dbReference>
<feature type="binding site" evidence="8">
    <location>
        <begin position="160"/>
        <end position="165"/>
    </location>
    <ligand>
        <name>NAD(+)</name>
        <dbReference type="ChEBI" id="CHEBI:57540"/>
    </ligand>
</feature>
<dbReference type="GO" id="GO:0046872">
    <property type="term" value="F:metal ion binding"/>
    <property type="evidence" value="ECO:0007669"/>
    <property type="project" value="UniProtKB-UniRule"/>
</dbReference>
<dbReference type="InterPro" id="IPR017438">
    <property type="entry name" value="ATP-NAD_kinase_N"/>
</dbReference>
<dbReference type="Gene3D" id="2.60.200.30">
    <property type="entry name" value="Probable inorganic polyphosphate/atp-NAD kinase, domain 2"/>
    <property type="match status" value="1"/>
</dbReference>
<dbReference type="GO" id="GO:0003951">
    <property type="term" value="F:NAD+ kinase activity"/>
    <property type="evidence" value="ECO:0007669"/>
    <property type="project" value="UniProtKB-UniRule"/>
</dbReference>
<keyword evidence="2 8" id="KW-0547">Nucleotide-binding</keyword>
<dbReference type="GO" id="GO:0006741">
    <property type="term" value="P:NADP+ biosynthetic process"/>
    <property type="evidence" value="ECO:0007669"/>
    <property type="project" value="UniProtKB-UniRule"/>
</dbReference>
<keyword evidence="10" id="KW-1185">Reference proteome</keyword>
<dbReference type="InterPro" id="IPR017437">
    <property type="entry name" value="ATP-NAD_kinase_PpnK-typ_C"/>
</dbReference>
<dbReference type="EC" id="2.7.1.23" evidence="8"/>
<dbReference type="AlphaFoldDB" id="A0A0R1P0K2"/>
<comment type="function">
    <text evidence="8">Involved in the regulation of the intracellular balance of NAD and NADP, and is a key enzyme in the biosynthesis of NADP. Catalyzes specifically the phosphorylation on 2'-hydroxyl of the adenosine moiety of NAD to yield NADP.</text>
</comment>
<evidence type="ECO:0000256" key="3">
    <source>
        <dbReference type="ARBA" id="ARBA00022777"/>
    </source>
</evidence>
<proteinExistence type="inferred from homology"/>
<evidence type="ECO:0000256" key="2">
    <source>
        <dbReference type="ARBA" id="ARBA00022741"/>
    </source>
</evidence>
<gene>
    <name evidence="8" type="primary">nadK</name>
    <name evidence="9" type="ORF">FD27_GL001425</name>
</gene>
<keyword evidence="1 8" id="KW-0808">Transferase</keyword>
<protein>
    <recommendedName>
        <fullName evidence="8">NAD kinase</fullName>
        <ecNumber evidence="8">2.7.1.23</ecNumber>
    </recommendedName>
    <alternativeName>
        <fullName evidence="8">ATP-dependent NAD kinase</fullName>
    </alternativeName>
</protein>
<evidence type="ECO:0000256" key="8">
    <source>
        <dbReference type="HAMAP-Rule" id="MF_00361"/>
    </source>
</evidence>
<comment type="caution">
    <text evidence="9">The sequence shown here is derived from an EMBL/GenBank/DDBJ whole genome shotgun (WGS) entry which is preliminary data.</text>
</comment>
<keyword evidence="6 8" id="KW-0520">NAD</keyword>
<dbReference type="Pfam" id="PF01513">
    <property type="entry name" value="NAD_kinase"/>
    <property type="match status" value="1"/>
</dbReference>
<dbReference type="STRING" id="1423746.FD27_GL001425"/>
<evidence type="ECO:0000256" key="7">
    <source>
        <dbReference type="ARBA" id="ARBA00047925"/>
    </source>
</evidence>
<comment type="catalytic activity">
    <reaction evidence="7 8">
        <text>NAD(+) + ATP = ADP + NADP(+) + H(+)</text>
        <dbReference type="Rhea" id="RHEA:18629"/>
        <dbReference type="ChEBI" id="CHEBI:15378"/>
        <dbReference type="ChEBI" id="CHEBI:30616"/>
        <dbReference type="ChEBI" id="CHEBI:57540"/>
        <dbReference type="ChEBI" id="CHEBI:58349"/>
        <dbReference type="ChEBI" id="CHEBI:456216"/>
        <dbReference type="EC" id="2.7.1.23"/>
    </reaction>
</comment>
<feature type="binding site" evidence="8">
    <location>
        <begin position="121"/>
        <end position="122"/>
    </location>
    <ligand>
        <name>NAD(+)</name>
        <dbReference type="ChEBI" id="CHEBI:57540"/>
    </ligand>
</feature>
<organism evidence="9 10">
    <name type="scientific">Limosilactobacillus frumenti DSM 13145</name>
    <dbReference type="NCBI Taxonomy" id="1423746"/>
    <lineage>
        <taxon>Bacteria</taxon>
        <taxon>Bacillati</taxon>
        <taxon>Bacillota</taxon>
        <taxon>Bacilli</taxon>
        <taxon>Lactobacillales</taxon>
        <taxon>Lactobacillaceae</taxon>
        <taxon>Limosilactobacillus</taxon>
    </lineage>
</organism>
<reference evidence="9 10" key="1">
    <citation type="journal article" date="2015" name="Genome Announc.">
        <title>Expanding the biotechnology potential of lactobacilli through comparative genomics of 213 strains and associated genera.</title>
        <authorList>
            <person name="Sun Z."/>
            <person name="Harris H.M."/>
            <person name="McCann A."/>
            <person name="Guo C."/>
            <person name="Argimon S."/>
            <person name="Zhang W."/>
            <person name="Yang X."/>
            <person name="Jeffery I.B."/>
            <person name="Cooney J.C."/>
            <person name="Kagawa T.F."/>
            <person name="Liu W."/>
            <person name="Song Y."/>
            <person name="Salvetti E."/>
            <person name="Wrobel A."/>
            <person name="Rasinkangas P."/>
            <person name="Parkhill J."/>
            <person name="Rea M.C."/>
            <person name="O'Sullivan O."/>
            <person name="Ritari J."/>
            <person name="Douillard F.P."/>
            <person name="Paul Ross R."/>
            <person name="Yang R."/>
            <person name="Briner A.E."/>
            <person name="Felis G.E."/>
            <person name="de Vos W.M."/>
            <person name="Barrangou R."/>
            <person name="Klaenhammer T.R."/>
            <person name="Caufield P.W."/>
            <person name="Cui Y."/>
            <person name="Zhang H."/>
            <person name="O'Toole P.W."/>
        </authorList>
    </citation>
    <scope>NUCLEOTIDE SEQUENCE [LARGE SCALE GENOMIC DNA]</scope>
    <source>
        <strain evidence="9 10">DSM 13145</strain>
    </source>
</reference>
<keyword evidence="3 8" id="KW-0418">Kinase</keyword>
<dbReference type="Proteomes" id="UP000051445">
    <property type="component" value="Unassembled WGS sequence"/>
</dbReference>
<dbReference type="OrthoDB" id="9774737at2"/>
<evidence type="ECO:0000256" key="4">
    <source>
        <dbReference type="ARBA" id="ARBA00022840"/>
    </source>
</evidence>
<evidence type="ECO:0000256" key="5">
    <source>
        <dbReference type="ARBA" id="ARBA00022857"/>
    </source>
</evidence>
<feature type="binding site" evidence="8">
    <location>
        <position position="149"/>
    </location>
    <ligand>
        <name>NAD(+)</name>
        <dbReference type="ChEBI" id="CHEBI:57540"/>
    </ligand>
</feature>
<dbReference type="RefSeq" id="WP_057752597.1">
    <property type="nucleotide sequence ID" value="NZ_AZER01000026.1"/>
</dbReference>
<comment type="cofactor">
    <cofactor evidence="8">
        <name>a divalent metal cation</name>
        <dbReference type="ChEBI" id="CHEBI:60240"/>
    </cofactor>
</comment>
<dbReference type="GO" id="GO:0005737">
    <property type="term" value="C:cytoplasm"/>
    <property type="evidence" value="ECO:0007669"/>
    <property type="project" value="UniProtKB-SubCell"/>
</dbReference>
<evidence type="ECO:0000313" key="10">
    <source>
        <dbReference type="Proteomes" id="UP000051445"/>
    </source>
</evidence>
<comment type="subcellular location">
    <subcellularLocation>
        <location evidence="8">Cytoplasm</location>
    </subcellularLocation>
</comment>
<accession>A0A0R1P0K2</accession>
<dbReference type="HAMAP" id="MF_00361">
    <property type="entry name" value="NAD_kinase"/>
    <property type="match status" value="1"/>
</dbReference>
<name>A0A0R1P0K2_9LACO</name>
<evidence type="ECO:0000256" key="6">
    <source>
        <dbReference type="ARBA" id="ARBA00023027"/>
    </source>
</evidence>
<evidence type="ECO:0000313" key="9">
    <source>
        <dbReference type="EMBL" id="KRL25846.1"/>
    </source>
</evidence>
<dbReference type="Pfam" id="PF20143">
    <property type="entry name" value="NAD_kinase_C"/>
    <property type="match status" value="1"/>
</dbReference>
<dbReference type="EMBL" id="AZER01000026">
    <property type="protein sequence ID" value="KRL25846.1"/>
    <property type="molecule type" value="Genomic_DNA"/>
</dbReference>
<dbReference type="GO" id="GO:0005524">
    <property type="term" value="F:ATP binding"/>
    <property type="evidence" value="ECO:0007669"/>
    <property type="project" value="UniProtKB-KW"/>
</dbReference>
<dbReference type="InterPro" id="IPR002504">
    <property type="entry name" value="NADK"/>
</dbReference>
<dbReference type="PANTHER" id="PTHR20275:SF0">
    <property type="entry name" value="NAD KINASE"/>
    <property type="match status" value="1"/>
</dbReference>
<comment type="similarity">
    <text evidence="8">Belongs to the NAD kinase family.</text>
</comment>
<sequence length="274" mass="30850">MRVAIYNNQTPESQRVTKLLKAEMTKAGLVFDQQAPNVVVTIGGDGTLLSAFHHYEALLDRIRFVGIHTGHLGFYTDWRNYEIDDLVDSLVNDSGQSVSYPLLDMHAIYSDGSIDHYTALNESTLRNITKTMVCNVYINNELFETFRGDGLCISTPTGSTAYNKSVGGAIMDPHSIGFQLAEMASLNNRVFRTLGSPIVFGANAKLLLRLKDENGHLMTCDREQVKIQHRPGERHLVEISYQVAKKQINFAQYRHNNFWHRVRDAFIGGAQNEI</sequence>
<keyword evidence="4 8" id="KW-0067">ATP-binding</keyword>
<feature type="binding site" evidence="8">
    <location>
        <begin position="45"/>
        <end position="46"/>
    </location>
    <ligand>
        <name>NAD(+)</name>
        <dbReference type="ChEBI" id="CHEBI:57540"/>
    </ligand>
</feature>